<dbReference type="Proteomes" id="UP000199110">
    <property type="component" value="Unassembled WGS sequence"/>
</dbReference>
<dbReference type="AlphaFoldDB" id="A0A1I3U7L6"/>
<dbReference type="EMBL" id="FORA01000007">
    <property type="protein sequence ID" value="SFJ78589.1"/>
    <property type="molecule type" value="Genomic_DNA"/>
</dbReference>
<protein>
    <submittedName>
        <fullName evidence="3">Predicted kinase</fullName>
    </submittedName>
</protein>
<dbReference type="InterPro" id="IPR027417">
    <property type="entry name" value="P-loop_NTPase"/>
</dbReference>
<name>A0A1I3U7L6_9RHOB</name>
<feature type="domain" description="HD" evidence="2">
    <location>
        <begin position="73"/>
        <end position="154"/>
    </location>
</feature>
<dbReference type="GO" id="GO:0000166">
    <property type="term" value="F:nucleotide binding"/>
    <property type="evidence" value="ECO:0007669"/>
    <property type="project" value="UniProtKB-KW"/>
</dbReference>
<dbReference type="CDD" id="cd00077">
    <property type="entry name" value="HDc"/>
    <property type="match status" value="1"/>
</dbReference>
<dbReference type="InterPro" id="IPR050124">
    <property type="entry name" value="tRNA_CCA-adding_enzyme"/>
</dbReference>
<proteinExistence type="predicted"/>
<sequence>MMRRPMKPTIAHDDLLSLVPVGPHWTVDWAAIWPIWPELTTLDTCPQDPIHHAEGDVGTHTRMVVEALVADPDWQNLSPDDRSYLFWAAVLHDVGKPSVTLHEGNGRISSRGHSRVGASIARQLLWHARSPFAWREALCGIIAHHQLPFWLIERPDPVRLAIATSWRCRPDHLCLHAKADALGRLCHDQQAILESVSLAGLTFQEGGCLSTPFTFANDESRVAFLELDDRDPHYTAHEDFKCSVTVMAGLPGAGKDTWISRHRPDHPVVSLDLIRDELGVSATDNQGQVIQAAHERAREYLRAGTDFVWNATNVTRQNRSKVLRLLRDYGAWIEIVYLEVCPDQLRRQNRNRSDAVPNAVLDHLVRKLEPPEMWEAQKITVVSR</sequence>
<dbReference type="SUPFAM" id="SSF52540">
    <property type="entry name" value="P-loop containing nucleoside triphosphate hydrolases"/>
    <property type="match status" value="1"/>
</dbReference>
<organism evidence="3 4">
    <name type="scientific">Jannaschia pohangensis</name>
    <dbReference type="NCBI Taxonomy" id="390807"/>
    <lineage>
        <taxon>Bacteria</taxon>
        <taxon>Pseudomonadati</taxon>
        <taxon>Pseudomonadota</taxon>
        <taxon>Alphaproteobacteria</taxon>
        <taxon>Rhodobacterales</taxon>
        <taxon>Roseobacteraceae</taxon>
        <taxon>Jannaschia</taxon>
    </lineage>
</organism>
<evidence type="ECO:0000256" key="1">
    <source>
        <dbReference type="ARBA" id="ARBA00022741"/>
    </source>
</evidence>
<keyword evidence="3" id="KW-0808">Transferase</keyword>
<keyword evidence="4" id="KW-1185">Reference proteome</keyword>
<dbReference type="Gene3D" id="3.40.50.300">
    <property type="entry name" value="P-loop containing nucleotide triphosphate hydrolases"/>
    <property type="match status" value="1"/>
</dbReference>
<dbReference type="GO" id="GO:0016301">
    <property type="term" value="F:kinase activity"/>
    <property type="evidence" value="ECO:0007669"/>
    <property type="project" value="UniProtKB-KW"/>
</dbReference>
<evidence type="ECO:0000313" key="3">
    <source>
        <dbReference type="EMBL" id="SFJ78589.1"/>
    </source>
</evidence>
<keyword evidence="1" id="KW-0547">Nucleotide-binding</keyword>
<dbReference type="STRING" id="390807.SAMN04488095_3648"/>
<evidence type="ECO:0000313" key="4">
    <source>
        <dbReference type="Proteomes" id="UP000199110"/>
    </source>
</evidence>
<dbReference type="PANTHER" id="PTHR47545">
    <property type="entry name" value="MULTIFUNCTIONAL CCA PROTEIN"/>
    <property type="match status" value="1"/>
</dbReference>
<dbReference type="Pfam" id="PF01966">
    <property type="entry name" value="HD"/>
    <property type="match status" value="1"/>
</dbReference>
<gene>
    <name evidence="3" type="ORF">SAMN04488095_3648</name>
</gene>
<reference evidence="3 4" key="1">
    <citation type="submission" date="2016-10" db="EMBL/GenBank/DDBJ databases">
        <authorList>
            <person name="de Groot N.N."/>
        </authorList>
    </citation>
    <scope>NUCLEOTIDE SEQUENCE [LARGE SCALE GENOMIC DNA]</scope>
    <source>
        <strain evidence="3 4">DSM 19073</strain>
    </source>
</reference>
<dbReference type="PANTHER" id="PTHR47545:SF1">
    <property type="entry name" value="MULTIFUNCTIONAL CCA PROTEIN"/>
    <property type="match status" value="1"/>
</dbReference>
<evidence type="ECO:0000259" key="2">
    <source>
        <dbReference type="Pfam" id="PF01966"/>
    </source>
</evidence>
<keyword evidence="3" id="KW-0418">Kinase</keyword>
<accession>A0A1I3U7L6</accession>
<dbReference type="InterPro" id="IPR003607">
    <property type="entry name" value="HD/PDEase_dom"/>
</dbReference>
<dbReference type="Gene3D" id="1.10.3090.10">
    <property type="entry name" value="cca-adding enzyme, domain 2"/>
    <property type="match status" value="1"/>
</dbReference>
<dbReference type="SUPFAM" id="SSF109604">
    <property type="entry name" value="HD-domain/PDEase-like"/>
    <property type="match status" value="1"/>
</dbReference>
<dbReference type="Pfam" id="PF13671">
    <property type="entry name" value="AAA_33"/>
    <property type="match status" value="1"/>
</dbReference>
<dbReference type="InterPro" id="IPR006674">
    <property type="entry name" value="HD_domain"/>
</dbReference>